<name>A0ABY1W7Y6_9ENTR</name>
<keyword evidence="2" id="KW-1185">Reference proteome</keyword>
<protein>
    <submittedName>
        <fullName evidence="1">Uncharacterized protein</fullName>
    </submittedName>
</protein>
<organism evidence="1 2">
    <name type="scientific">Cronobacter universalis NCTC 9529</name>
    <dbReference type="NCBI Taxonomy" id="1074000"/>
    <lineage>
        <taxon>Bacteria</taxon>
        <taxon>Pseudomonadati</taxon>
        <taxon>Pseudomonadota</taxon>
        <taxon>Gammaproteobacteria</taxon>
        <taxon>Enterobacterales</taxon>
        <taxon>Enterobacteriaceae</taxon>
        <taxon>Cronobacter</taxon>
    </lineage>
</organism>
<reference evidence="1 2" key="1">
    <citation type="submission" date="2018-06" db="EMBL/GenBank/DDBJ databases">
        <authorList>
            <consortium name="Pathogen Informatics"/>
            <person name="Doyle S."/>
        </authorList>
    </citation>
    <scope>NUCLEOTIDE SEQUENCE [LARGE SCALE GENOMIC DNA]</scope>
    <source>
        <strain evidence="2">NCTC 9529</strain>
    </source>
</reference>
<accession>A0ABY1W7Y6</accession>
<dbReference type="EMBL" id="UFYH01000001">
    <property type="protein sequence ID" value="STD15712.1"/>
    <property type="molecule type" value="Genomic_DNA"/>
</dbReference>
<evidence type="ECO:0000313" key="1">
    <source>
        <dbReference type="EMBL" id="STD15712.1"/>
    </source>
</evidence>
<proteinExistence type="predicted"/>
<gene>
    <name evidence="1" type="ORF">NCTC9529_03561</name>
</gene>
<evidence type="ECO:0000313" key="2">
    <source>
        <dbReference type="Proteomes" id="UP000254849"/>
    </source>
</evidence>
<comment type="caution">
    <text evidence="1">The sequence shown here is derived from an EMBL/GenBank/DDBJ whole genome shotgun (WGS) entry which is preliminary data.</text>
</comment>
<dbReference type="Proteomes" id="UP000254849">
    <property type="component" value="Unassembled WGS sequence"/>
</dbReference>
<sequence length="37" mass="4165">MTDIYVLNRSGAHDHMLMIAKSSNLDHLFPAASDDNY</sequence>